<accession>A0ABT7Y1E6</accession>
<evidence type="ECO:0000313" key="2">
    <source>
        <dbReference type="Proteomes" id="UP001169719"/>
    </source>
</evidence>
<dbReference type="EMBL" id="JAUEOZ010000001">
    <property type="protein sequence ID" value="MDN2481851.1"/>
    <property type="molecule type" value="Genomic_DNA"/>
</dbReference>
<organism evidence="1 2">
    <name type="scientific">Vibrio agarivorans</name>
    <dbReference type="NCBI Taxonomy" id="153622"/>
    <lineage>
        <taxon>Bacteria</taxon>
        <taxon>Pseudomonadati</taxon>
        <taxon>Pseudomonadota</taxon>
        <taxon>Gammaproteobacteria</taxon>
        <taxon>Vibrionales</taxon>
        <taxon>Vibrionaceae</taxon>
        <taxon>Vibrio</taxon>
    </lineage>
</organism>
<keyword evidence="2" id="KW-1185">Reference proteome</keyword>
<reference evidence="1" key="1">
    <citation type="submission" date="2024-05" db="EMBL/GenBank/DDBJ databases">
        <title>Genome Sequences of Four Agar- Degrading Marine Bacteria.</title>
        <authorList>
            <person name="Phillips E.K."/>
            <person name="Shaffer J.C."/>
            <person name="Henson M.W."/>
            <person name="Temperton B."/>
            <person name="Thrash C.J."/>
            <person name="Martin M.O."/>
        </authorList>
    </citation>
    <scope>NUCLEOTIDE SEQUENCE</scope>
    <source>
        <strain evidence="1">EKP203</strain>
    </source>
</reference>
<proteinExistence type="predicted"/>
<comment type="caution">
    <text evidence="1">The sequence shown here is derived from an EMBL/GenBank/DDBJ whole genome shotgun (WGS) entry which is preliminary data.</text>
</comment>
<dbReference type="RefSeq" id="WP_289961965.1">
    <property type="nucleotide sequence ID" value="NZ_JAUEOZ010000001.1"/>
</dbReference>
<name>A0ABT7Y1E6_9VIBR</name>
<gene>
    <name evidence="1" type="ORF">QWJ08_10645</name>
</gene>
<protein>
    <submittedName>
        <fullName evidence="1">Uncharacterized protein</fullName>
    </submittedName>
</protein>
<sequence length="411" mass="45068">MRKQQTGAAVLFVVSALLLVVLAMVLGSYKSLYFQIKRANNHIEARQAHWLAEGGLECGWTQFKVQRSVPLNITDCDTGFGVFPTFIPSSYGYRISSSAGYKSLHKAILLAGSLDFGAMQSSADIYFHSSATFSTPDPGLLGTDGWECIALRYKNRFYSAVSDNKGVIHGEAPYTNFTNPTNQDCANTSANNHMTSVLSGAGGGKDFLKDSDLTPFESYFGVEAEKHNEVRDNGVFNVISAAGAQCGTALIDAIYAGHYHLWVEGHCEIRITDYNNLVDATQSTDGVTVLVHDGLFSIMGAPSSGASDNKFKGVLFHFNYDYTPTPADWSGFDANNHLHHSSSVIEASYRAIASYYQHGSFTVSGGQYFDSTDQAAVFFDSLDFRYNKDIIDNSRSALITPRWQRGSWHDL</sequence>
<dbReference type="Proteomes" id="UP001169719">
    <property type="component" value="Unassembled WGS sequence"/>
</dbReference>
<evidence type="ECO:0000313" key="1">
    <source>
        <dbReference type="EMBL" id="MDN2481851.1"/>
    </source>
</evidence>